<dbReference type="InterPro" id="IPR007630">
    <property type="entry name" value="RNA_pol_sigma70_r4"/>
</dbReference>
<feature type="domain" description="RNA polymerase sigma-70" evidence="7">
    <location>
        <begin position="305"/>
        <end position="318"/>
    </location>
</feature>
<evidence type="ECO:0000259" key="7">
    <source>
        <dbReference type="PROSITE" id="PS00715"/>
    </source>
</evidence>
<dbReference type="GO" id="GO:0003677">
    <property type="term" value="F:DNA binding"/>
    <property type="evidence" value="ECO:0007669"/>
    <property type="project" value="UniProtKB-UniRule"/>
</dbReference>
<feature type="compositionally biased region" description="Low complexity" evidence="6">
    <location>
        <begin position="77"/>
        <end position="145"/>
    </location>
</feature>
<dbReference type="EMBL" id="BOQP01000043">
    <property type="protein sequence ID" value="GIM80789.1"/>
    <property type="molecule type" value="Genomic_DNA"/>
</dbReference>
<dbReference type="GO" id="GO:0006352">
    <property type="term" value="P:DNA-templated transcription initiation"/>
    <property type="evidence" value="ECO:0007669"/>
    <property type="project" value="UniProtKB-UniRule"/>
</dbReference>
<dbReference type="Pfam" id="PF04542">
    <property type="entry name" value="Sigma70_r2"/>
    <property type="match status" value="1"/>
</dbReference>
<evidence type="ECO:0000256" key="2">
    <source>
        <dbReference type="ARBA" id="ARBA00023082"/>
    </source>
</evidence>
<dbReference type="AlphaFoldDB" id="A0A919SZC5"/>
<dbReference type="Gene3D" id="1.20.120.1810">
    <property type="match status" value="1"/>
</dbReference>
<dbReference type="PANTHER" id="PTHR30603">
    <property type="entry name" value="RNA POLYMERASE SIGMA FACTOR RPO"/>
    <property type="match status" value="1"/>
</dbReference>
<dbReference type="Gene3D" id="1.10.10.10">
    <property type="entry name" value="Winged helix-like DNA-binding domain superfamily/Winged helix DNA-binding domain"/>
    <property type="match status" value="2"/>
</dbReference>
<accession>A0A919SZC5</accession>
<evidence type="ECO:0000256" key="3">
    <source>
        <dbReference type="ARBA" id="ARBA00023125"/>
    </source>
</evidence>
<dbReference type="NCBIfam" id="TIGR02393">
    <property type="entry name" value="RpoD_Cterm"/>
    <property type="match status" value="1"/>
</dbReference>
<keyword evidence="5" id="KW-0963">Cytoplasm</keyword>
<comment type="subunit">
    <text evidence="5">Interacts transiently with the RNA polymerase catalytic core.</text>
</comment>
<dbReference type="NCBIfam" id="TIGR02937">
    <property type="entry name" value="sigma70-ECF"/>
    <property type="match status" value="1"/>
</dbReference>
<keyword evidence="1 5" id="KW-0805">Transcription regulation</keyword>
<dbReference type="InterPro" id="IPR050239">
    <property type="entry name" value="Sigma-70_RNA_pol_init_factors"/>
</dbReference>
<dbReference type="HAMAP" id="MF_00963">
    <property type="entry name" value="Sigma70_RpoD_SigA"/>
    <property type="match status" value="1"/>
</dbReference>
<feature type="short sequence motif" description="Interaction with polymerase core subunit RpoC" evidence="5">
    <location>
        <begin position="305"/>
        <end position="308"/>
    </location>
</feature>
<feature type="region of interest" description="Disordered" evidence="6">
    <location>
        <begin position="68"/>
        <end position="152"/>
    </location>
</feature>
<dbReference type="InterPro" id="IPR014284">
    <property type="entry name" value="RNA_pol_sigma-70_dom"/>
</dbReference>
<dbReference type="FunFam" id="1.10.10.10:FF:000002">
    <property type="entry name" value="RNA polymerase sigma factor SigA"/>
    <property type="match status" value="1"/>
</dbReference>
<dbReference type="CDD" id="cd06171">
    <property type="entry name" value="Sigma70_r4"/>
    <property type="match status" value="1"/>
</dbReference>
<feature type="region of interest" description="Sigma-70 factor domain-2" evidence="5">
    <location>
        <begin position="281"/>
        <end position="351"/>
    </location>
</feature>
<dbReference type="NCBIfam" id="NF004560">
    <property type="entry name" value="PRK05901.1-1"/>
    <property type="match status" value="1"/>
</dbReference>
<feature type="compositionally biased region" description="Basic and acidic residues" evidence="6">
    <location>
        <begin position="196"/>
        <end position="205"/>
    </location>
</feature>
<dbReference type="Pfam" id="PF04545">
    <property type="entry name" value="Sigma70_r4"/>
    <property type="match status" value="1"/>
</dbReference>
<dbReference type="NCBIfam" id="NF004561">
    <property type="entry name" value="PRK05901.1-3"/>
    <property type="match status" value="1"/>
</dbReference>
<proteinExistence type="inferred from homology"/>
<dbReference type="InterPro" id="IPR028630">
    <property type="entry name" value="Sigma70_RpoD"/>
</dbReference>
<dbReference type="InterPro" id="IPR012760">
    <property type="entry name" value="RNA_pol_sigma_RpoD_C"/>
</dbReference>
<feature type="domain" description="RNA polymerase sigma-70" evidence="8">
    <location>
        <begin position="474"/>
        <end position="500"/>
    </location>
</feature>
<reference evidence="9" key="1">
    <citation type="submission" date="2021-03" db="EMBL/GenBank/DDBJ databases">
        <title>Whole genome shotgun sequence of Actinoplanes consettensis NBRC 14913.</title>
        <authorList>
            <person name="Komaki H."/>
            <person name="Tamura T."/>
        </authorList>
    </citation>
    <scope>NUCLEOTIDE SEQUENCE</scope>
    <source>
        <strain evidence="9">NBRC 14913</strain>
    </source>
</reference>
<dbReference type="FunFam" id="1.10.601.10:FF:000003">
    <property type="entry name" value="RNA polymerase sigma factor SigA"/>
    <property type="match status" value="1"/>
</dbReference>
<evidence type="ECO:0000313" key="9">
    <source>
        <dbReference type="EMBL" id="GIM80789.1"/>
    </source>
</evidence>
<name>A0A919SZC5_9ACTN</name>
<dbReference type="InterPro" id="IPR000943">
    <property type="entry name" value="RNA_pol_sigma70"/>
</dbReference>
<feature type="region of interest" description="Disordered" evidence="6">
    <location>
        <begin position="172"/>
        <end position="205"/>
    </location>
</feature>
<keyword evidence="10" id="KW-1185">Reference proteome</keyword>
<sequence length="514" mass="55783">MTEAHQTGADVRSLTEALIAHAQGAGGQVTSAQVVQTVEAAEVTPAQAKKILRALVDAGVTVIVDGSASTTRRRVSAARAATPASKATTAKATRAPAAKKAAPAAPRPADGTAAGPAKKAAVAKKTAGPAKKAGPAKAAKPGEAPAEGEEIDPEELAADIEDVVVEEPAAMVQAAATDAASSATDGDFEWDDEESEALKQARRDAELTASADSVRAYLKQIGKVPLLNAEQEVELAKRIEAGLYAAERLRAVEEGEEKLERNFERDLRWIGRDGERAKNHLLEANLRLVVSLAKRYTGRGMAFLDLIQEGNLGLIRAVEKFDYTKGYKFSTYATWWIRQAITRAMADQARTIRIPVHMVEVINKLGRIQRELLQDLGREPTPEELAKEMDITPEKVLEIQQYAREPISLDQTIGDEGDSQLGDFIEDSEAVVAVDAVSFSLLQDQLQQVLQTLSEREAGVVRLRFGLTDGQPRTLDEIGQVYGVTRERIRQIESKTMSKLRHPSRSQVLRDYLD</sequence>
<dbReference type="RefSeq" id="WP_213001699.1">
    <property type="nucleotide sequence ID" value="NZ_BAAATW010000001.1"/>
</dbReference>
<dbReference type="InterPro" id="IPR009042">
    <property type="entry name" value="RNA_pol_sigma70_r1_2"/>
</dbReference>
<evidence type="ECO:0000256" key="4">
    <source>
        <dbReference type="ARBA" id="ARBA00023163"/>
    </source>
</evidence>
<dbReference type="GO" id="GO:0016987">
    <property type="term" value="F:sigma factor activity"/>
    <property type="evidence" value="ECO:0007669"/>
    <property type="project" value="UniProtKB-UniRule"/>
</dbReference>
<evidence type="ECO:0000256" key="1">
    <source>
        <dbReference type="ARBA" id="ARBA00023015"/>
    </source>
</evidence>
<keyword evidence="2 5" id="KW-0731">Sigma factor</keyword>
<dbReference type="PROSITE" id="PS00715">
    <property type="entry name" value="SIGMA70_1"/>
    <property type="match status" value="1"/>
</dbReference>
<feature type="region of interest" description="Sigma-70 factor domain-3" evidence="5">
    <location>
        <begin position="360"/>
        <end position="436"/>
    </location>
</feature>
<dbReference type="InterPro" id="IPR013324">
    <property type="entry name" value="RNA_pol_sigma_r3/r4-like"/>
</dbReference>
<comment type="function">
    <text evidence="5">Sigma factors are initiation factors that promote the attachment of RNA polymerase to specific initiation sites and are then released. This sigma factor is the primary sigma factor during exponential growth.</text>
</comment>
<dbReference type="InterPro" id="IPR007627">
    <property type="entry name" value="RNA_pol_sigma70_r2"/>
</dbReference>
<dbReference type="NCBIfam" id="NF005920">
    <property type="entry name" value="PRK07921.1"/>
    <property type="match status" value="1"/>
</dbReference>
<comment type="caution">
    <text evidence="9">The sequence shown here is derived from an EMBL/GenBank/DDBJ whole genome shotgun (WGS) entry which is preliminary data.</text>
</comment>
<organism evidence="9 10">
    <name type="scientific">Winogradskya consettensis</name>
    <dbReference type="NCBI Taxonomy" id="113560"/>
    <lineage>
        <taxon>Bacteria</taxon>
        <taxon>Bacillati</taxon>
        <taxon>Actinomycetota</taxon>
        <taxon>Actinomycetes</taxon>
        <taxon>Micromonosporales</taxon>
        <taxon>Micromonosporaceae</taxon>
        <taxon>Winogradskya</taxon>
    </lineage>
</organism>
<evidence type="ECO:0000313" key="10">
    <source>
        <dbReference type="Proteomes" id="UP000680865"/>
    </source>
</evidence>
<protein>
    <recommendedName>
        <fullName evidence="5">RNA polymerase sigma factor SigA</fullName>
    </recommendedName>
</protein>
<dbReference type="Pfam" id="PF00140">
    <property type="entry name" value="Sigma70_r1_2"/>
    <property type="match status" value="1"/>
</dbReference>
<dbReference type="PANTHER" id="PTHR30603:SF59">
    <property type="entry name" value="RNA POLYMERASE PRINCIPAL SIGMA FACTOR HRDA"/>
    <property type="match status" value="1"/>
</dbReference>
<dbReference type="FunFam" id="1.10.10.10:FF:000004">
    <property type="entry name" value="RNA polymerase sigma factor SigA"/>
    <property type="match status" value="1"/>
</dbReference>
<evidence type="ECO:0000259" key="8">
    <source>
        <dbReference type="PROSITE" id="PS00716"/>
    </source>
</evidence>
<dbReference type="InterPro" id="IPR013325">
    <property type="entry name" value="RNA_pol_sigma_r2"/>
</dbReference>
<evidence type="ECO:0000256" key="5">
    <source>
        <dbReference type="HAMAP-Rule" id="MF_00963"/>
    </source>
</evidence>
<dbReference type="SUPFAM" id="SSF88946">
    <property type="entry name" value="Sigma2 domain of RNA polymerase sigma factors"/>
    <property type="match status" value="1"/>
</dbReference>
<comment type="subcellular location">
    <subcellularLocation>
        <location evidence="5">Cytoplasm</location>
    </subcellularLocation>
</comment>
<dbReference type="Proteomes" id="UP000680865">
    <property type="component" value="Unassembled WGS sequence"/>
</dbReference>
<dbReference type="SUPFAM" id="SSF88659">
    <property type="entry name" value="Sigma3 and sigma4 domains of RNA polymerase sigma factors"/>
    <property type="match status" value="2"/>
</dbReference>
<dbReference type="PRINTS" id="PR00046">
    <property type="entry name" value="SIGMA70FCT"/>
</dbReference>
<dbReference type="GO" id="GO:0005737">
    <property type="term" value="C:cytoplasm"/>
    <property type="evidence" value="ECO:0007669"/>
    <property type="project" value="UniProtKB-SubCell"/>
</dbReference>
<dbReference type="Pfam" id="PF04539">
    <property type="entry name" value="Sigma70_r3"/>
    <property type="match status" value="1"/>
</dbReference>
<feature type="compositionally biased region" description="Low complexity" evidence="6">
    <location>
        <begin position="174"/>
        <end position="185"/>
    </location>
</feature>
<dbReference type="FunFam" id="1.10.601.10:FF:000001">
    <property type="entry name" value="RNA polymerase sigma factor SigA"/>
    <property type="match status" value="1"/>
</dbReference>
<feature type="compositionally biased region" description="Acidic residues" evidence="6">
    <location>
        <begin position="186"/>
        <end position="195"/>
    </location>
</feature>
<feature type="DNA-binding region" description="H-T-H motif" evidence="5">
    <location>
        <begin position="475"/>
        <end position="494"/>
    </location>
</feature>
<feature type="region of interest" description="Sigma-70 factor domain-4" evidence="5">
    <location>
        <begin position="449"/>
        <end position="502"/>
    </location>
</feature>
<evidence type="ECO:0000256" key="6">
    <source>
        <dbReference type="SAM" id="MobiDB-lite"/>
    </source>
</evidence>
<keyword evidence="4 5" id="KW-0804">Transcription</keyword>
<keyword evidence="3 5" id="KW-0238">DNA-binding</keyword>
<comment type="similarity">
    <text evidence="5">Belongs to the sigma-70 factor family. RpoD/SigA subfamily.</text>
</comment>
<dbReference type="InterPro" id="IPR007624">
    <property type="entry name" value="RNA_pol_sigma70_r3"/>
</dbReference>
<dbReference type="InterPro" id="IPR036388">
    <property type="entry name" value="WH-like_DNA-bd_sf"/>
</dbReference>
<gene>
    <name evidence="5" type="primary">sigA</name>
    <name evidence="9" type="ORF">Aco04nite_72700</name>
</gene>
<dbReference type="PROSITE" id="PS00716">
    <property type="entry name" value="SIGMA70_2"/>
    <property type="match status" value="1"/>
</dbReference>